<dbReference type="GO" id="GO:0005524">
    <property type="term" value="F:ATP binding"/>
    <property type="evidence" value="ECO:0007669"/>
    <property type="project" value="UniProtKB-KW"/>
</dbReference>
<evidence type="ECO:0000256" key="5">
    <source>
        <dbReference type="NCBIfam" id="TIGR01378"/>
    </source>
</evidence>
<name>A0A0D4CJE0_LIMMU</name>
<feature type="domain" description="Thiamin pyrophosphokinase thiamin-binding" evidence="6">
    <location>
        <begin position="146"/>
        <end position="210"/>
    </location>
</feature>
<keyword evidence="3 7" id="KW-0418">Kinase</keyword>
<keyword evidence="1" id="KW-0808">Transferase</keyword>
<keyword evidence="2" id="KW-0547">Nucleotide-binding</keyword>
<evidence type="ECO:0000256" key="3">
    <source>
        <dbReference type="ARBA" id="ARBA00022777"/>
    </source>
</evidence>
<dbReference type="RefSeq" id="WP_006499612.1">
    <property type="nucleotide sequence ID" value="NZ_CP011013.1"/>
</dbReference>
<dbReference type="PANTHER" id="PTHR41299:SF1">
    <property type="entry name" value="THIAMINE PYROPHOSPHOKINASE"/>
    <property type="match status" value="1"/>
</dbReference>
<dbReference type="NCBIfam" id="TIGR01378">
    <property type="entry name" value="thi_PPkinase"/>
    <property type="match status" value="1"/>
</dbReference>
<dbReference type="InterPro" id="IPR036759">
    <property type="entry name" value="TPK_catalytic_sf"/>
</dbReference>
<organism evidence="7 8">
    <name type="scientific">Limosilactobacillus mucosae LM1</name>
    <dbReference type="NCBI Taxonomy" id="1130798"/>
    <lineage>
        <taxon>Bacteria</taxon>
        <taxon>Bacillati</taxon>
        <taxon>Bacillota</taxon>
        <taxon>Bacilli</taxon>
        <taxon>Lactobacillales</taxon>
        <taxon>Lactobacillaceae</taxon>
        <taxon>Limosilactobacillus</taxon>
    </lineage>
</organism>
<dbReference type="InterPro" id="IPR007371">
    <property type="entry name" value="TPK_catalytic"/>
</dbReference>
<dbReference type="STRING" id="1130798.LBLM1_03645"/>
<dbReference type="GO" id="GO:0016301">
    <property type="term" value="F:kinase activity"/>
    <property type="evidence" value="ECO:0007669"/>
    <property type="project" value="UniProtKB-KW"/>
</dbReference>
<accession>A0A0D4CJE0</accession>
<evidence type="ECO:0000256" key="2">
    <source>
        <dbReference type="ARBA" id="ARBA00022741"/>
    </source>
</evidence>
<evidence type="ECO:0000313" key="7">
    <source>
        <dbReference type="EMBL" id="AJT50243.1"/>
    </source>
</evidence>
<dbReference type="GO" id="GO:0006772">
    <property type="term" value="P:thiamine metabolic process"/>
    <property type="evidence" value="ECO:0007669"/>
    <property type="project" value="UniProtKB-UniRule"/>
</dbReference>
<dbReference type="InterPro" id="IPR053149">
    <property type="entry name" value="TPK"/>
</dbReference>
<keyword evidence="4" id="KW-0067">ATP-binding</keyword>
<dbReference type="SUPFAM" id="SSF63999">
    <property type="entry name" value="Thiamin pyrophosphokinase, catalytic domain"/>
    <property type="match status" value="1"/>
</dbReference>
<sequence length="227" mass="25462">MNEKINIMVGGPEALIPYDQVADHRSETWLGVDLGATRLLEHGIVPEYAAGDFDSSTPEQLARVKAAVQKVDIYPPEKDYTDTQIGILLAMKYYQPASITIWGTTGGRLDQLLANLYTPLMEPYRKYLAKIHLVDRQNTVDFYEPGSYEIYKVPEMPYLAFVNLTPVTGLTLPDEKYNLDHFDSSLPISWSSNEFVGTINHFSFDSGIVAVIQSRDVHSQGPFKGVK</sequence>
<dbReference type="EC" id="2.7.6.2" evidence="5"/>
<dbReference type="CDD" id="cd07995">
    <property type="entry name" value="TPK"/>
    <property type="match status" value="1"/>
</dbReference>
<dbReference type="GO" id="GO:0004788">
    <property type="term" value="F:thiamine diphosphokinase activity"/>
    <property type="evidence" value="ECO:0007669"/>
    <property type="project" value="UniProtKB-UniRule"/>
</dbReference>
<dbReference type="SMART" id="SM00983">
    <property type="entry name" value="TPK_B1_binding"/>
    <property type="match status" value="1"/>
</dbReference>
<evidence type="ECO:0000256" key="1">
    <source>
        <dbReference type="ARBA" id="ARBA00022679"/>
    </source>
</evidence>
<dbReference type="EMBL" id="CP011013">
    <property type="protein sequence ID" value="AJT50243.1"/>
    <property type="molecule type" value="Genomic_DNA"/>
</dbReference>
<evidence type="ECO:0000313" key="8">
    <source>
        <dbReference type="Proteomes" id="UP000003645"/>
    </source>
</evidence>
<dbReference type="Pfam" id="PF04265">
    <property type="entry name" value="TPK_B1_binding"/>
    <property type="match status" value="1"/>
</dbReference>
<dbReference type="Pfam" id="PF04263">
    <property type="entry name" value="TPK_catalytic"/>
    <property type="match status" value="1"/>
</dbReference>
<protein>
    <recommendedName>
        <fullName evidence="5">Thiamine diphosphokinase</fullName>
        <ecNumber evidence="5">2.7.6.2</ecNumber>
    </recommendedName>
</protein>
<dbReference type="GO" id="GO:0030975">
    <property type="term" value="F:thiamine binding"/>
    <property type="evidence" value="ECO:0007669"/>
    <property type="project" value="InterPro"/>
</dbReference>
<dbReference type="InterPro" id="IPR007373">
    <property type="entry name" value="Thiamin_PyroPKinase_B1-bd"/>
</dbReference>
<keyword evidence="8" id="KW-1185">Reference proteome</keyword>
<gene>
    <name evidence="7" type="ORF">LBLM1_03645</name>
</gene>
<dbReference type="Gene3D" id="3.40.50.10240">
    <property type="entry name" value="Thiamin pyrophosphokinase, catalytic domain"/>
    <property type="match status" value="1"/>
</dbReference>
<evidence type="ECO:0000256" key="4">
    <source>
        <dbReference type="ARBA" id="ARBA00022840"/>
    </source>
</evidence>
<proteinExistence type="predicted"/>
<dbReference type="Proteomes" id="UP000003645">
    <property type="component" value="Chromosome"/>
</dbReference>
<dbReference type="AlphaFoldDB" id="A0A0D4CJE0"/>
<dbReference type="KEGG" id="lmu:LBLM1_03645"/>
<dbReference type="PANTHER" id="PTHR41299">
    <property type="entry name" value="THIAMINE PYROPHOSPHOKINASE"/>
    <property type="match status" value="1"/>
</dbReference>
<dbReference type="InterPro" id="IPR006282">
    <property type="entry name" value="Thi_PPkinase"/>
</dbReference>
<dbReference type="GO" id="GO:0009229">
    <property type="term" value="P:thiamine diphosphate biosynthetic process"/>
    <property type="evidence" value="ECO:0007669"/>
    <property type="project" value="InterPro"/>
</dbReference>
<dbReference type="HOGENOM" id="CLU_044237_1_0_9"/>
<evidence type="ECO:0000259" key="6">
    <source>
        <dbReference type="SMART" id="SM00983"/>
    </source>
</evidence>
<reference evidence="7 8" key="1">
    <citation type="journal article" date="2012" name="J. Bacteriol.">
        <title>Genome sequence of Lactobacillus mucosae LM1, isolated from piglet feces.</title>
        <authorList>
            <person name="Lee J.H."/>
            <person name="Valeriano V.D."/>
            <person name="Shin Y.R."/>
            <person name="Chae J.P."/>
            <person name="Kim G.B."/>
            <person name="Ham J.S."/>
            <person name="Chun J."/>
            <person name="Kang D.K."/>
        </authorList>
    </citation>
    <scope>NUCLEOTIDE SEQUENCE [LARGE SCALE GENOMIC DNA]</scope>
    <source>
        <strain evidence="7 8">LM1</strain>
    </source>
</reference>